<organism evidence="2 3">
    <name type="scientific">Sphingomonas brevis</name>
    <dbReference type="NCBI Taxonomy" id="2908206"/>
    <lineage>
        <taxon>Bacteria</taxon>
        <taxon>Pseudomonadati</taxon>
        <taxon>Pseudomonadota</taxon>
        <taxon>Alphaproteobacteria</taxon>
        <taxon>Sphingomonadales</taxon>
        <taxon>Sphingomonadaceae</taxon>
        <taxon>Sphingomonas</taxon>
    </lineage>
</organism>
<dbReference type="Proteomes" id="UP001165383">
    <property type="component" value="Unassembled WGS sequence"/>
</dbReference>
<evidence type="ECO:0000313" key="3">
    <source>
        <dbReference type="Proteomes" id="UP001165383"/>
    </source>
</evidence>
<gene>
    <name evidence="2" type="ORF">LZ518_09775</name>
</gene>
<evidence type="ECO:0000256" key="1">
    <source>
        <dbReference type="SAM" id="Phobius"/>
    </source>
</evidence>
<keyword evidence="1" id="KW-0812">Transmembrane</keyword>
<name>A0ABT0SAQ3_9SPHN</name>
<evidence type="ECO:0000313" key="2">
    <source>
        <dbReference type="EMBL" id="MCL6741418.1"/>
    </source>
</evidence>
<keyword evidence="1" id="KW-0472">Membrane</keyword>
<feature type="transmembrane region" description="Helical" evidence="1">
    <location>
        <begin position="37"/>
        <end position="70"/>
    </location>
</feature>
<reference evidence="2" key="1">
    <citation type="submission" date="2022-05" db="EMBL/GenBank/DDBJ databases">
        <authorList>
            <person name="Jo J.-H."/>
            <person name="Im W.-T."/>
        </authorList>
    </citation>
    <scope>NUCLEOTIDE SEQUENCE</scope>
    <source>
        <strain evidence="2">RB56-2</strain>
    </source>
</reference>
<keyword evidence="3" id="KW-1185">Reference proteome</keyword>
<keyword evidence="1" id="KW-1133">Transmembrane helix</keyword>
<comment type="caution">
    <text evidence="2">The sequence shown here is derived from an EMBL/GenBank/DDBJ whole genome shotgun (WGS) entry which is preliminary data.</text>
</comment>
<dbReference type="EMBL" id="JAMGBB010000001">
    <property type="protein sequence ID" value="MCL6741418.1"/>
    <property type="molecule type" value="Genomic_DNA"/>
</dbReference>
<dbReference type="RefSeq" id="WP_249915802.1">
    <property type="nucleotide sequence ID" value="NZ_JAMGBB010000001.1"/>
</dbReference>
<accession>A0ABT0SAQ3</accession>
<protein>
    <submittedName>
        <fullName evidence="2">Uncharacterized protein</fullName>
    </submittedName>
</protein>
<proteinExistence type="predicted"/>
<sequence>MGDFVAHLYIGLAQVFADLLPRPLIEKARTGPLWRRIVIALFFGVSSLIIGLVVAALALFVIFVLGAVGLGVFRAILP</sequence>